<dbReference type="InterPro" id="IPR032710">
    <property type="entry name" value="NTF2-like_dom_sf"/>
</dbReference>
<accession>A0A370KEQ5</accession>
<gene>
    <name evidence="1" type="ORF">B5K06_31870</name>
</gene>
<evidence type="ECO:0008006" key="3">
    <source>
        <dbReference type="Google" id="ProtNLM"/>
    </source>
</evidence>
<comment type="caution">
    <text evidence="1">The sequence shown here is derived from an EMBL/GenBank/DDBJ whole genome shotgun (WGS) entry which is preliminary data.</text>
</comment>
<dbReference type="Gene3D" id="3.10.450.50">
    <property type="match status" value="1"/>
</dbReference>
<sequence>MLLVEPDRQAVGRAAIGDGFVELARRLRFLVVDDRVVIQPGNIALHHARWTARYIIDGALSTEEVSATTADVLTLQADGRWVALVNNPWGGDVLDD</sequence>
<evidence type="ECO:0000313" key="2">
    <source>
        <dbReference type="Proteomes" id="UP000254939"/>
    </source>
</evidence>
<evidence type="ECO:0000313" key="1">
    <source>
        <dbReference type="EMBL" id="RDJ02686.1"/>
    </source>
</evidence>
<dbReference type="AlphaFoldDB" id="A0A370KEQ5"/>
<proteinExistence type="predicted"/>
<reference evidence="1 2" key="1">
    <citation type="submission" date="2017-03" db="EMBL/GenBank/DDBJ databases">
        <title>Genome analysis of Rhizobial strains effectives or ineffectives for nitrogen fixation isolated from bean seeds.</title>
        <authorList>
            <person name="Peralta H."/>
            <person name="Aguilar-Vera A."/>
            <person name="Mora Y."/>
            <person name="Vargas-Lagunas C."/>
            <person name="Girard L."/>
            <person name="Mora J."/>
        </authorList>
    </citation>
    <scope>NUCLEOTIDE SEQUENCE [LARGE SCALE GENOMIC DNA]</scope>
    <source>
        <strain evidence="1 2">CCGM3</strain>
    </source>
</reference>
<dbReference type="EMBL" id="NAAC01000046">
    <property type="protein sequence ID" value="RDJ02686.1"/>
    <property type="molecule type" value="Genomic_DNA"/>
</dbReference>
<dbReference type="OrthoDB" id="1633822at2"/>
<name>A0A370KEQ5_9HYPH</name>
<protein>
    <recommendedName>
        <fullName evidence="3">DUF4440 domain-containing protein</fullName>
    </recommendedName>
</protein>
<organism evidence="1 2">
    <name type="scientific">Rhizobium grahamii</name>
    <dbReference type="NCBI Taxonomy" id="1120045"/>
    <lineage>
        <taxon>Bacteria</taxon>
        <taxon>Pseudomonadati</taxon>
        <taxon>Pseudomonadota</taxon>
        <taxon>Alphaproteobacteria</taxon>
        <taxon>Hyphomicrobiales</taxon>
        <taxon>Rhizobiaceae</taxon>
        <taxon>Rhizobium/Agrobacterium group</taxon>
        <taxon>Rhizobium</taxon>
    </lineage>
</organism>
<dbReference type="Proteomes" id="UP000254939">
    <property type="component" value="Unassembled WGS sequence"/>
</dbReference>
<dbReference type="SUPFAM" id="SSF54427">
    <property type="entry name" value="NTF2-like"/>
    <property type="match status" value="1"/>
</dbReference>